<dbReference type="GO" id="GO:0008284">
    <property type="term" value="P:positive regulation of cell population proliferation"/>
    <property type="evidence" value="ECO:0007669"/>
    <property type="project" value="TreeGrafter"/>
</dbReference>
<dbReference type="GO" id="GO:0005148">
    <property type="term" value="F:prolactin receptor binding"/>
    <property type="evidence" value="ECO:0007669"/>
    <property type="project" value="TreeGrafter"/>
</dbReference>
<dbReference type="PROSITE" id="PS00266">
    <property type="entry name" value="SOMATOTROPIN_1"/>
    <property type="match status" value="1"/>
</dbReference>
<dbReference type="GO" id="GO:0007565">
    <property type="term" value="P:female pregnancy"/>
    <property type="evidence" value="ECO:0007669"/>
    <property type="project" value="TreeGrafter"/>
</dbReference>
<dbReference type="Pfam" id="PF00103">
    <property type="entry name" value="Hormone_1"/>
    <property type="match status" value="1"/>
</dbReference>
<accession>A0A8C2LD40</accession>
<proteinExistence type="inferred from homology"/>
<dbReference type="GO" id="GO:0030879">
    <property type="term" value="P:mammary gland development"/>
    <property type="evidence" value="ECO:0007669"/>
    <property type="project" value="TreeGrafter"/>
</dbReference>
<dbReference type="GO" id="GO:0046427">
    <property type="term" value="P:positive regulation of receptor signaling pathway via JAK-STAT"/>
    <property type="evidence" value="ECO:0007669"/>
    <property type="project" value="TreeGrafter"/>
</dbReference>
<feature type="binding site" evidence="4">
    <location>
        <position position="214"/>
    </location>
    <ligand>
        <name>Zn(2+)</name>
        <dbReference type="ChEBI" id="CHEBI:29105"/>
    </ligand>
</feature>
<dbReference type="GO" id="GO:1903489">
    <property type="term" value="P:positive regulation of lactation"/>
    <property type="evidence" value="ECO:0007669"/>
    <property type="project" value="TreeGrafter"/>
</dbReference>
<dbReference type="GO" id="GO:0031667">
    <property type="term" value="P:response to nutrient levels"/>
    <property type="evidence" value="ECO:0007669"/>
    <property type="project" value="TreeGrafter"/>
</dbReference>
<dbReference type="InterPro" id="IPR009079">
    <property type="entry name" value="4_helix_cytokine-like_core"/>
</dbReference>
<dbReference type="PANTHER" id="PTHR11417:SF39">
    <property type="entry name" value="GROWTH HORMONE D22-RELATED"/>
    <property type="match status" value="1"/>
</dbReference>
<dbReference type="AlphaFoldDB" id="A0A8C2LD40"/>
<dbReference type="Ensembl" id="ENSCGRT00001001295.1">
    <property type="protein sequence ID" value="ENSCGRP00001001264.1"/>
    <property type="gene ID" value="ENSCGRG00001000972.1"/>
</dbReference>
<dbReference type="InterPro" id="IPR018116">
    <property type="entry name" value="Somatotropin_CS"/>
</dbReference>
<evidence type="ECO:0000256" key="3">
    <source>
        <dbReference type="ARBA" id="ARBA00022525"/>
    </source>
</evidence>
<evidence type="ECO:0000313" key="7">
    <source>
        <dbReference type="Ensembl" id="ENSCGRP00001001264.1"/>
    </source>
</evidence>
<dbReference type="CDD" id="cd10288">
    <property type="entry name" value="prolactin_like"/>
    <property type="match status" value="1"/>
</dbReference>
<comment type="subcellular location">
    <subcellularLocation>
        <location evidence="1 5">Secreted</location>
    </subcellularLocation>
</comment>
<reference evidence="7" key="2">
    <citation type="submission" date="2025-09" db="UniProtKB">
        <authorList>
            <consortium name="Ensembl"/>
        </authorList>
    </citation>
    <scope>IDENTIFICATION</scope>
</reference>
<evidence type="ECO:0000256" key="1">
    <source>
        <dbReference type="ARBA" id="ARBA00004613"/>
    </source>
</evidence>
<comment type="similarity">
    <text evidence="2 5">Belongs to the somatotropin/prolactin family.</text>
</comment>
<dbReference type="PRINTS" id="PR00836">
    <property type="entry name" value="SOMATOTROPIN"/>
</dbReference>
<feature type="chain" id="PRO_5034983406" evidence="6">
    <location>
        <begin position="38"/>
        <end position="230"/>
    </location>
</feature>
<keyword evidence="6" id="KW-0732">Signal</keyword>
<dbReference type="PANTHER" id="PTHR11417">
    <property type="entry name" value="SOMATOTROPIN,PROLACTIN"/>
    <property type="match status" value="1"/>
</dbReference>
<sequence length="230" mass="25789">AFISSYLPARWITNMNKLDWTLLLLLSNLLLWDNVASVPMCAMRNGRCFVSLKDMFHIAGSLSHEISQEVSGMLTEFKNHYAEVHGLQNTPVTSCHTSSLPIPANKQQARKTNYEVLLKSANTLLSAWSNPLQHLQKELATLKGVPAGVISKAKTIKEKDSGLLEGVRNLYNMIGNGETENYPAWTELSDDEDARILAFYNMISCLNRDSKKIDIYLNILKCNISKPNNC</sequence>
<dbReference type="GO" id="GO:0046872">
    <property type="term" value="F:metal ion binding"/>
    <property type="evidence" value="ECO:0007669"/>
    <property type="project" value="UniProtKB-KW"/>
</dbReference>
<dbReference type="Proteomes" id="UP000694386">
    <property type="component" value="Unplaced"/>
</dbReference>
<dbReference type="SUPFAM" id="SSF47266">
    <property type="entry name" value="4-helical cytokines"/>
    <property type="match status" value="1"/>
</dbReference>
<keyword evidence="5" id="KW-0372">Hormone</keyword>
<evidence type="ECO:0000256" key="2">
    <source>
        <dbReference type="ARBA" id="ARBA00008474"/>
    </source>
</evidence>
<keyword evidence="4" id="KW-0862">Zinc</keyword>
<name>A0A8C2LD40_CRIGR</name>
<dbReference type="GO" id="GO:0005179">
    <property type="term" value="F:hormone activity"/>
    <property type="evidence" value="ECO:0007669"/>
    <property type="project" value="UniProtKB-KW"/>
</dbReference>
<dbReference type="PROSITE" id="PS00338">
    <property type="entry name" value="SOMATOTROPIN_2"/>
    <property type="match status" value="1"/>
</dbReference>
<evidence type="ECO:0000313" key="8">
    <source>
        <dbReference type="Proteomes" id="UP000694386"/>
    </source>
</evidence>
<evidence type="ECO:0000256" key="6">
    <source>
        <dbReference type="SAM" id="SignalP"/>
    </source>
</evidence>
<dbReference type="Gene3D" id="1.20.1250.10">
    <property type="match status" value="1"/>
</dbReference>
<protein>
    <submittedName>
        <fullName evidence="7">Prolactin-2C5-like</fullName>
    </submittedName>
</protein>
<evidence type="ECO:0000256" key="4">
    <source>
        <dbReference type="PIRSR" id="PIRSR601400-1"/>
    </source>
</evidence>
<gene>
    <name evidence="7" type="primary">LOC100761279</name>
</gene>
<organism evidence="7 8">
    <name type="scientific">Cricetulus griseus</name>
    <name type="common">Chinese hamster</name>
    <name type="synonym">Cricetulus barabensis griseus</name>
    <dbReference type="NCBI Taxonomy" id="10029"/>
    <lineage>
        <taxon>Eukaryota</taxon>
        <taxon>Metazoa</taxon>
        <taxon>Chordata</taxon>
        <taxon>Craniata</taxon>
        <taxon>Vertebrata</taxon>
        <taxon>Euteleostomi</taxon>
        <taxon>Mammalia</taxon>
        <taxon>Eutheria</taxon>
        <taxon>Euarchontoglires</taxon>
        <taxon>Glires</taxon>
        <taxon>Rodentia</taxon>
        <taxon>Myomorpha</taxon>
        <taxon>Muroidea</taxon>
        <taxon>Cricetidae</taxon>
        <taxon>Cricetinae</taxon>
        <taxon>Cricetulus</taxon>
    </lineage>
</organism>
<keyword evidence="4" id="KW-0479">Metal-binding</keyword>
<keyword evidence="3" id="KW-0964">Secreted</keyword>
<dbReference type="InterPro" id="IPR001400">
    <property type="entry name" value="Somatotropin/Prolactin"/>
</dbReference>
<reference evidence="7" key="1">
    <citation type="submission" date="2025-08" db="UniProtKB">
        <authorList>
            <consortium name="Ensembl"/>
        </authorList>
    </citation>
    <scope>IDENTIFICATION</scope>
</reference>
<feature type="binding site" evidence="4">
    <location>
        <position position="64"/>
    </location>
    <ligand>
        <name>Zn(2+)</name>
        <dbReference type="ChEBI" id="CHEBI:29105"/>
    </ligand>
</feature>
<evidence type="ECO:0000256" key="5">
    <source>
        <dbReference type="RuleBase" id="RU003618"/>
    </source>
</evidence>
<dbReference type="GO" id="GO:0005615">
    <property type="term" value="C:extracellular space"/>
    <property type="evidence" value="ECO:0007669"/>
    <property type="project" value="TreeGrafter"/>
</dbReference>
<feature type="signal peptide" evidence="6">
    <location>
        <begin position="1"/>
        <end position="37"/>
    </location>
</feature>